<protein>
    <submittedName>
        <fullName evidence="1">Uncharacterized protein</fullName>
    </submittedName>
</protein>
<dbReference type="EMBL" id="AMZH03003523">
    <property type="protein sequence ID" value="RRT72058.1"/>
    <property type="molecule type" value="Genomic_DNA"/>
</dbReference>
<name>A0A427A7D1_ENSVE</name>
<comment type="caution">
    <text evidence="1">The sequence shown here is derived from an EMBL/GenBank/DDBJ whole genome shotgun (WGS) entry which is preliminary data.</text>
</comment>
<proteinExistence type="predicted"/>
<dbReference type="Proteomes" id="UP000287651">
    <property type="component" value="Unassembled WGS sequence"/>
</dbReference>
<evidence type="ECO:0000313" key="1">
    <source>
        <dbReference type="EMBL" id="RRT72058.1"/>
    </source>
</evidence>
<organism evidence="1 2">
    <name type="scientific">Ensete ventricosum</name>
    <name type="common">Abyssinian banana</name>
    <name type="synonym">Musa ensete</name>
    <dbReference type="NCBI Taxonomy" id="4639"/>
    <lineage>
        <taxon>Eukaryota</taxon>
        <taxon>Viridiplantae</taxon>
        <taxon>Streptophyta</taxon>
        <taxon>Embryophyta</taxon>
        <taxon>Tracheophyta</taxon>
        <taxon>Spermatophyta</taxon>
        <taxon>Magnoliopsida</taxon>
        <taxon>Liliopsida</taxon>
        <taxon>Zingiberales</taxon>
        <taxon>Musaceae</taxon>
        <taxon>Ensete</taxon>
    </lineage>
</organism>
<accession>A0A427A7D1</accession>
<evidence type="ECO:0000313" key="2">
    <source>
        <dbReference type="Proteomes" id="UP000287651"/>
    </source>
</evidence>
<gene>
    <name evidence="1" type="ORF">B296_00006025</name>
</gene>
<feature type="non-terminal residue" evidence="1">
    <location>
        <position position="1"/>
    </location>
</feature>
<dbReference type="AlphaFoldDB" id="A0A427A7D1"/>
<sequence length="74" mass="8424">HWKFRRPPSPLDYSVLLNNLCLVLPQQMHLLDCDPSPIQSLLHPSRGMIEAIGELDCSSAYIRLREPGKLEDKA</sequence>
<reference evidence="1 2" key="1">
    <citation type="journal article" date="2014" name="Agronomy (Basel)">
        <title>A Draft Genome Sequence for Ensete ventricosum, the Drought-Tolerant Tree Against Hunger.</title>
        <authorList>
            <person name="Harrison J."/>
            <person name="Moore K.A."/>
            <person name="Paszkiewicz K."/>
            <person name="Jones T."/>
            <person name="Grant M."/>
            <person name="Ambacheew D."/>
            <person name="Muzemil S."/>
            <person name="Studholme D.J."/>
        </authorList>
    </citation>
    <scope>NUCLEOTIDE SEQUENCE [LARGE SCALE GENOMIC DNA]</scope>
</reference>